<sequence length="250" mass="29333">MPKCGWNIDKDIRDNVFEYLSTFEPDVFIIDTSIELFLDNDSKTLDEVKTELSIACKNHVILTETVNTYMFQECDYAHTHSYDMGHRFVFLGYHKERYTKDTVRLMKFLTPIRRLTAVEKILSKSMKENTLQHANKNEQYDNTFSDIINVDYNTNGRVTNMRRALPRARHTAKVSFMKYLLLCCYLDTNNECDDDNINGVNEDELYGDREIEDDAEYAPPVELLRELYKKGIDINEIPQVGTDFERLSMI</sequence>
<comment type="caution">
    <text evidence="1">The sequence shown here is derived from an EMBL/GenBank/DDBJ whole genome shotgun (WGS) entry which is preliminary data.</text>
</comment>
<evidence type="ECO:0000313" key="2">
    <source>
        <dbReference type="Proteomes" id="UP000271974"/>
    </source>
</evidence>
<gene>
    <name evidence="1" type="ORF">EGW08_021945</name>
</gene>
<reference evidence="1 2" key="1">
    <citation type="submission" date="2019-01" db="EMBL/GenBank/DDBJ databases">
        <title>A draft genome assembly of the solar-powered sea slug Elysia chlorotica.</title>
        <authorList>
            <person name="Cai H."/>
            <person name="Li Q."/>
            <person name="Fang X."/>
            <person name="Li J."/>
            <person name="Curtis N.E."/>
            <person name="Altenburger A."/>
            <person name="Shibata T."/>
            <person name="Feng M."/>
            <person name="Maeda T."/>
            <person name="Schwartz J.A."/>
            <person name="Shigenobu S."/>
            <person name="Lundholm N."/>
            <person name="Nishiyama T."/>
            <person name="Yang H."/>
            <person name="Hasebe M."/>
            <person name="Li S."/>
            <person name="Pierce S.K."/>
            <person name="Wang J."/>
        </authorList>
    </citation>
    <scope>NUCLEOTIDE SEQUENCE [LARGE SCALE GENOMIC DNA]</scope>
    <source>
        <strain evidence="1">EC2010</strain>
        <tissue evidence="1">Whole organism of an adult</tissue>
    </source>
</reference>
<keyword evidence="2" id="KW-1185">Reference proteome</keyword>
<proteinExistence type="predicted"/>
<dbReference type="AlphaFoldDB" id="A0A3S1H1E3"/>
<name>A0A3S1H1E3_ELYCH</name>
<evidence type="ECO:0000313" key="1">
    <source>
        <dbReference type="EMBL" id="RUS70268.1"/>
    </source>
</evidence>
<accession>A0A3S1H1E3</accession>
<dbReference type="EMBL" id="RQTK01001446">
    <property type="protein sequence ID" value="RUS70268.1"/>
    <property type="molecule type" value="Genomic_DNA"/>
</dbReference>
<protein>
    <submittedName>
        <fullName evidence="1">Uncharacterized protein</fullName>
    </submittedName>
</protein>
<dbReference type="Proteomes" id="UP000271974">
    <property type="component" value="Unassembled WGS sequence"/>
</dbReference>
<organism evidence="1 2">
    <name type="scientific">Elysia chlorotica</name>
    <name type="common">Eastern emerald elysia</name>
    <name type="synonym">Sea slug</name>
    <dbReference type="NCBI Taxonomy" id="188477"/>
    <lineage>
        <taxon>Eukaryota</taxon>
        <taxon>Metazoa</taxon>
        <taxon>Spiralia</taxon>
        <taxon>Lophotrochozoa</taxon>
        <taxon>Mollusca</taxon>
        <taxon>Gastropoda</taxon>
        <taxon>Heterobranchia</taxon>
        <taxon>Euthyneura</taxon>
        <taxon>Panpulmonata</taxon>
        <taxon>Sacoglossa</taxon>
        <taxon>Placobranchoidea</taxon>
        <taxon>Plakobranchidae</taxon>
        <taxon>Elysia</taxon>
    </lineage>
</organism>